<protein>
    <submittedName>
        <fullName evidence="1">Uncharacterized protein</fullName>
    </submittedName>
</protein>
<reference evidence="1 2" key="1">
    <citation type="journal article" date="2022" name="Hortic Res">
        <title>A haplotype resolved chromosomal level avocado genome allows analysis of novel avocado genes.</title>
        <authorList>
            <person name="Nath O."/>
            <person name="Fletcher S.J."/>
            <person name="Hayward A."/>
            <person name="Shaw L.M."/>
            <person name="Masouleh A.K."/>
            <person name="Furtado A."/>
            <person name="Henry R.J."/>
            <person name="Mitter N."/>
        </authorList>
    </citation>
    <scope>NUCLEOTIDE SEQUENCE [LARGE SCALE GENOMIC DNA]</scope>
    <source>
        <strain evidence="2">cv. Hass</strain>
    </source>
</reference>
<evidence type="ECO:0000313" key="2">
    <source>
        <dbReference type="Proteomes" id="UP001234297"/>
    </source>
</evidence>
<evidence type="ECO:0000313" key="1">
    <source>
        <dbReference type="EMBL" id="KAJ8632354.1"/>
    </source>
</evidence>
<gene>
    <name evidence="1" type="ORF">MRB53_025690</name>
</gene>
<sequence length="877" mass="97057">MGVVVVASLTPTITTLPCTSFHSNVFKSPQIPITIPSLPKSNTTLISNTSSTFSTSQHCNNFHTNFQTLSHKSSLDSHDYAYAIESCDSFNLGRQIHAHTLKAGFGGHEFLETKLLHMYGRCGCVESAGLVFDKMPFRNIYSWVGAVTVFSDHGQFEKALLLFQQMLVEGVDLEFFIFPVVLKACSGLGDLELGAQLHGFVIKRQFVVNVYVGNALIDMYGKCGCLDGARWVFENMPERDCVSWNSMVTGCAANGMVTEALEILEKMSLSDNLKPNLVSWSAAIGGCMQNGYDEEALALLCGMQAAGVKPNARTLASVLPSCARLQNIEVGKAVHGYITRHQHMSNSFVVNGLVDVYRKCGEMGNAWKIFTKYSMRNLVSFNTMIVGYCENGEMSKAKELFDQMELVGIPKDTISWNSMISGYVDNGQFDEALKMFRDMQMEVGVAADTFTLGSILSASTNMAALREGKEMHSFAIARGLQSNAFVGGALVDMYCRCQDLVAAQKAFNEISERETATWNALIAGYASCNHIKHIDMLLDKMRTDGLDPNIYTWNGILTGFVQNEHNELALQMFFKLQNENLKPDIYTVGIALHACSCLATTERGKQIHALSIRQGFDMYVHIGSTLVDMYAKCGSIKNAWMAFNRILQHDLVSWNTMLAGYAMHGYEKEGISLFQQMQLDGIKPDAVTFLSVLTLCSHAGSVDEGQTYFDLMVNFGIKPSLKHYTCLVDLLSRAGQLWKAYELIKQLPIEPDAVMWGSFLSGCVIHGNIELGEIAANKLIELGGSDAGNYVLLANLYASAGRWDDLARTRQIIKDRGMQKIPGCSWIEDKGQIHVFVAGDRSHEQTYDIYAALETLTLHMKNDSLAVTNLIYQNYLS</sequence>
<organism evidence="1 2">
    <name type="scientific">Persea americana</name>
    <name type="common">Avocado</name>
    <dbReference type="NCBI Taxonomy" id="3435"/>
    <lineage>
        <taxon>Eukaryota</taxon>
        <taxon>Viridiplantae</taxon>
        <taxon>Streptophyta</taxon>
        <taxon>Embryophyta</taxon>
        <taxon>Tracheophyta</taxon>
        <taxon>Spermatophyta</taxon>
        <taxon>Magnoliopsida</taxon>
        <taxon>Magnoliidae</taxon>
        <taxon>Laurales</taxon>
        <taxon>Lauraceae</taxon>
        <taxon>Persea</taxon>
    </lineage>
</organism>
<dbReference type="EMBL" id="CM056816">
    <property type="protein sequence ID" value="KAJ8632354.1"/>
    <property type="molecule type" value="Genomic_DNA"/>
</dbReference>
<comment type="caution">
    <text evidence="1">The sequence shown here is derived from an EMBL/GenBank/DDBJ whole genome shotgun (WGS) entry which is preliminary data.</text>
</comment>
<proteinExistence type="predicted"/>
<name>A0ACC2LH46_PERAE</name>
<dbReference type="Proteomes" id="UP001234297">
    <property type="component" value="Chromosome 8"/>
</dbReference>
<accession>A0ACC2LH46</accession>
<keyword evidence="2" id="KW-1185">Reference proteome</keyword>